<keyword evidence="3" id="KW-0949">S-adenosyl-L-methionine</keyword>
<comment type="similarity">
    <text evidence="4">Belongs to the class I-like SAM-binding methyltransferase superfamily.</text>
</comment>
<keyword evidence="2" id="KW-0808">Transferase</keyword>
<dbReference type="OrthoDB" id="2094832at2759"/>
<keyword evidence="6" id="KW-1185">Reference proteome</keyword>
<dbReference type="SUPFAM" id="SSF53335">
    <property type="entry name" value="S-adenosyl-L-methionine-dependent methyltransferases"/>
    <property type="match status" value="1"/>
</dbReference>
<dbReference type="Proteomes" id="UP000559256">
    <property type="component" value="Unassembled WGS sequence"/>
</dbReference>
<protein>
    <recommendedName>
        <fullName evidence="7">Methyltransferase domain-containing protein</fullName>
    </recommendedName>
</protein>
<accession>A0A8H5GLC5</accession>
<evidence type="ECO:0000313" key="6">
    <source>
        <dbReference type="Proteomes" id="UP000559256"/>
    </source>
</evidence>
<organism evidence="5 6">
    <name type="scientific">Tetrapyrgos nigripes</name>
    <dbReference type="NCBI Taxonomy" id="182062"/>
    <lineage>
        <taxon>Eukaryota</taxon>
        <taxon>Fungi</taxon>
        <taxon>Dikarya</taxon>
        <taxon>Basidiomycota</taxon>
        <taxon>Agaricomycotina</taxon>
        <taxon>Agaricomycetes</taxon>
        <taxon>Agaricomycetidae</taxon>
        <taxon>Agaricales</taxon>
        <taxon>Marasmiineae</taxon>
        <taxon>Marasmiaceae</taxon>
        <taxon>Tetrapyrgos</taxon>
    </lineage>
</organism>
<evidence type="ECO:0008006" key="7">
    <source>
        <dbReference type="Google" id="ProtNLM"/>
    </source>
</evidence>
<evidence type="ECO:0000256" key="2">
    <source>
        <dbReference type="ARBA" id="ARBA00022679"/>
    </source>
</evidence>
<evidence type="ECO:0000256" key="4">
    <source>
        <dbReference type="ARBA" id="ARBA00038314"/>
    </source>
</evidence>
<comment type="pathway">
    <text evidence="1">Secondary metabolite biosynthesis.</text>
</comment>
<sequence>MAMESPIDIASVQLDAEELAFLKSQTGIQDEHVLLQRISAIGSKAFNEVYRYGCIGNFAFAKFRISRNPAYVHALELGNTRPGAIMLDIGCCFGHDLRKAAADGFPVQNMVASDLRPDFWALGHELFRSTPETFPVAFILGDAFDSSFIADRKPFLQCSDIINERPADLRSLTSSLTPLQGHCSIIHASALFHLFDEDRQQVLGERLGSLLSPLPGSVIFGVHRALVDGAGVVTNMRNEKVYFHSVESWKKLWDGGVFPSGAVKVQGDLVPRMRDGQQQWMIRWSVTRV</sequence>
<dbReference type="GO" id="GO:0016740">
    <property type="term" value="F:transferase activity"/>
    <property type="evidence" value="ECO:0007669"/>
    <property type="project" value="UniProtKB-KW"/>
</dbReference>
<evidence type="ECO:0000256" key="3">
    <source>
        <dbReference type="ARBA" id="ARBA00022691"/>
    </source>
</evidence>
<dbReference type="InterPro" id="IPR051654">
    <property type="entry name" value="Meroterpenoid_MTases"/>
</dbReference>
<dbReference type="EMBL" id="JAACJM010000020">
    <property type="protein sequence ID" value="KAF5367047.1"/>
    <property type="molecule type" value="Genomic_DNA"/>
</dbReference>
<dbReference type="Gene3D" id="3.40.50.150">
    <property type="entry name" value="Vaccinia Virus protein VP39"/>
    <property type="match status" value="1"/>
</dbReference>
<dbReference type="PANTHER" id="PTHR35897:SF1">
    <property type="entry name" value="METHYLTRANSFERASE AUSD"/>
    <property type="match status" value="1"/>
</dbReference>
<evidence type="ECO:0000256" key="1">
    <source>
        <dbReference type="ARBA" id="ARBA00005179"/>
    </source>
</evidence>
<name>A0A8H5GLC5_9AGAR</name>
<proteinExistence type="inferred from homology"/>
<gene>
    <name evidence="5" type="ORF">D9758_004050</name>
</gene>
<dbReference type="AlphaFoldDB" id="A0A8H5GLC5"/>
<dbReference type="InterPro" id="IPR029063">
    <property type="entry name" value="SAM-dependent_MTases_sf"/>
</dbReference>
<evidence type="ECO:0000313" key="5">
    <source>
        <dbReference type="EMBL" id="KAF5367047.1"/>
    </source>
</evidence>
<reference evidence="5 6" key="1">
    <citation type="journal article" date="2020" name="ISME J.">
        <title>Uncovering the hidden diversity of litter-decomposition mechanisms in mushroom-forming fungi.</title>
        <authorList>
            <person name="Floudas D."/>
            <person name="Bentzer J."/>
            <person name="Ahren D."/>
            <person name="Johansson T."/>
            <person name="Persson P."/>
            <person name="Tunlid A."/>
        </authorList>
    </citation>
    <scope>NUCLEOTIDE SEQUENCE [LARGE SCALE GENOMIC DNA]</scope>
    <source>
        <strain evidence="5 6">CBS 291.85</strain>
    </source>
</reference>
<comment type="caution">
    <text evidence="5">The sequence shown here is derived from an EMBL/GenBank/DDBJ whole genome shotgun (WGS) entry which is preliminary data.</text>
</comment>
<dbReference type="PANTHER" id="PTHR35897">
    <property type="entry name" value="METHYLTRANSFERASE AUSD"/>
    <property type="match status" value="1"/>
</dbReference>